<name>A0AAV0UYJ6_HYABA</name>
<feature type="region of interest" description="Disordered" evidence="1">
    <location>
        <begin position="652"/>
        <end position="685"/>
    </location>
</feature>
<feature type="region of interest" description="Disordered" evidence="1">
    <location>
        <begin position="320"/>
        <end position="339"/>
    </location>
</feature>
<gene>
    <name evidence="2" type="ORF">HBR001_LOCUS8439</name>
</gene>
<protein>
    <submittedName>
        <fullName evidence="2">Uncharacterized protein</fullName>
    </submittedName>
</protein>
<comment type="caution">
    <text evidence="2">The sequence shown here is derived from an EMBL/GenBank/DDBJ whole genome shotgun (WGS) entry which is preliminary data.</text>
</comment>
<dbReference type="AlphaFoldDB" id="A0AAV0UYJ6"/>
<reference evidence="2" key="1">
    <citation type="submission" date="2022-12" db="EMBL/GenBank/DDBJ databases">
        <authorList>
            <person name="Webb A."/>
        </authorList>
    </citation>
    <scope>NUCLEOTIDE SEQUENCE</scope>
    <source>
        <strain evidence="2">Hp1</strain>
    </source>
</reference>
<feature type="region of interest" description="Disordered" evidence="1">
    <location>
        <begin position="397"/>
        <end position="429"/>
    </location>
</feature>
<dbReference type="Proteomes" id="UP001162031">
    <property type="component" value="Unassembled WGS sequence"/>
</dbReference>
<sequence>MPTSIVAMEDSLAFASHFGPDSFESTSLLELHTAWMDNEELNQLPLYMDVEADDPMPKAPSLSTCSPHTAAVEKPSEQSLVLESGLTMELDDLDTQLLDAALELSFDTELSPILEPFAATSAATSLLKKPRRRSKNAHALCQTTSSSVKQNAMDAATQQVSKLESSKTRKETAVTTARPRTRSSSWQQHEQNTFFALFKLKWPPTRQGERAPSFSSLLLQRFDAISTKIRTKNVMEVRQFYTTVMQNIATMLRSVDNDVDLTNPDQVRIALWCWSKLIADKKYCDEFLAFDSATVLVQTNLANVLLQSIIRSRRQMLKAKSEKSTLTSDAPAPGQQPSISAWVSRSNLSSYAAGADDTAPPSSSVQIHYPMVRKKHSASLDQVASLACASSASIPQNGQEVRSLPTMRQASSESAGGSTLKRKRSVSMTCSPVIRKRRDVVKATAFTSPSPVDKRSRSRMQSEVAFHTPRQLSQKKMYMKMRMVPQDKRTKAHVVRGGYRPKVELKLSSTKRISEITAHMSKKWAKVRPWLPKEAVLCFFEKKGVGKWSKEDPDVTCFDIWKRSGKRTNDENVVDVSYVWMVPETDVGEDGYTPVHELVTLEAPPELFEVAVSATSNQGVSSSDESDIVHFYSTCGLPEFGDEVHQIAAEGEEEALNPGALAKDSCDKDRSKKLMSTSGRSRRRIKPVLVSKEEFDI</sequence>
<feature type="region of interest" description="Disordered" evidence="1">
    <location>
        <begin position="129"/>
        <end position="185"/>
    </location>
</feature>
<accession>A0AAV0UYJ6</accession>
<feature type="compositionally biased region" description="Polar residues" evidence="1">
    <location>
        <begin position="397"/>
        <end position="417"/>
    </location>
</feature>
<dbReference type="EMBL" id="CANTFL010001449">
    <property type="protein sequence ID" value="CAI5741338.1"/>
    <property type="molecule type" value="Genomic_DNA"/>
</dbReference>
<organism evidence="2 3">
    <name type="scientific">Hyaloperonospora brassicae</name>
    <name type="common">Brassica downy mildew</name>
    <name type="synonym">Peronospora brassicae</name>
    <dbReference type="NCBI Taxonomy" id="162125"/>
    <lineage>
        <taxon>Eukaryota</taxon>
        <taxon>Sar</taxon>
        <taxon>Stramenopiles</taxon>
        <taxon>Oomycota</taxon>
        <taxon>Peronosporomycetes</taxon>
        <taxon>Peronosporales</taxon>
        <taxon>Peronosporaceae</taxon>
        <taxon>Hyaloperonospora</taxon>
    </lineage>
</organism>
<feature type="compositionally biased region" description="Polar residues" evidence="1">
    <location>
        <begin position="141"/>
        <end position="163"/>
    </location>
</feature>
<evidence type="ECO:0000313" key="3">
    <source>
        <dbReference type="Proteomes" id="UP001162031"/>
    </source>
</evidence>
<keyword evidence="3" id="KW-1185">Reference proteome</keyword>
<evidence type="ECO:0000313" key="2">
    <source>
        <dbReference type="EMBL" id="CAI5741338.1"/>
    </source>
</evidence>
<evidence type="ECO:0000256" key="1">
    <source>
        <dbReference type="SAM" id="MobiDB-lite"/>
    </source>
</evidence>
<proteinExistence type="predicted"/>
<feature type="region of interest" description="Disordered" evidence="1">
    <location>
        <begin position="447"/>
        <end position="469"/>
    </location>
</feature>